<evidence type="ECO:0000313" key="2">
    <source>
        <dbReference type="EMBL" id="MEM0574811.1"/>
    </source>
</evidence>
<keyword evidence="4" id="KW-1185">Reference proteome</keyword>
<organism evidence="1 3">
    <name type="scientific">Aequorivita flava</name>
    <dbReference type="NCBI Taxonomy" id="3114371"/>
    <lineage>
        <taxon>Bacteria</taxon>
        <taxon>Pseudomonadati</taxon>
        <taxon>Bacteroidota</taxon>
        <taxon>Flavobacteriia</taxon>
        <taxon>Flavobacteriales</taxon>
        <taxon>Flavobacteriaceae</taxon>
        <taxon>Aequorivita</taxon>
    </lineage>
</organism>
<dbReference type="AlphaFoldDB" id="A0AB35YUA9"/>
<accession>A0AB35YUA9</accession>
<evidence type="ECO:0000313" key="1">
    <source>
        <dbReference type="EMBL" id="MEM0519649.1"/>
    </source>
</evidence>
<gene>
    <name evidence="2" type="ORF">VZD24_14895</name>
    <name evidence="1" type="ORF">VZD85_14900</name>
</gene>
<reference evidence="1 4" key="1">
    <citation type="submission" date="2024-01" db="EMBL/GenBank/DDBJ databases">
        <title>Aequorivita flavus sp. nov., isolated from deep-sea sediment.</title>
        <authorList>
            <person name="Chen X."/>
        </authorList>
    </citation>
    <scope>NUCLEOTIDE SEQUENCE</scope>
    <source>
        <strain evidence="1">MCCC 1A16923</strain>
        <strain evidence="2 4">MCCC 1A16935</strain>
    </source>
</reference>
<dbReference type="Proteomes" id="UP001388259">
    <property type="component" value="Unassembled WGS sequence"/>
</dbReference>
<comment type="caution">
    <text evidence="1">The sequence shown here is derived from an EMBL/GenBank/DDBJ whole genome shotgun (WGS) entry which is preliminary data.</text>
</comment>
<dbReference type="Proteomes" id="UP001390963">
    <property type="component" value="Unassembled WGS sequence"/>
</dbReference>
<dbReference type="EMBL" id="JBANCF010000022">
    <property type="protein sequence ID" value="MEM0574811.1"/>
    <property type="molecule type" value="Genomic_DNA"/>
</dbReference>
<name>A0AB35YUA9_9FLAO</name>
<evidence type="ECO:0000313" key="4">
    <source>
        <dbReference type="Proteomes" id="UP001390963"/>
    </source>
</evidence>
<proteinExistence type="predicted"/>
<dbReference type="RefSeq" id="WP_342688061.1">
    <property type="nucleotide sequence ID" value="NZ_JAZBJM010000020.1"/>
</dbReference>
<protein>
    <submittedName>
        <fullName evidence="1">Uncharacterized protein</fullName>
    </submittedName>
</protein>
<evidence type="ECO:0000313" key="3">
    <source>
        <dbReference type="Proteomes" id="UP001388259"/>
    </source>
</evidence>
<dbReference type="EMBL" id="JAZBJM010000020">
    <property type="protein sequence ID" value="MEM0519649.1"/>
    <property type="molecule type" value="Genomic_DNA"/>
</dbReference>
<sequence>MIYDRLFHHEFQMDFYDTEVHICIEHFKRYASFKCSNLNYIPRIGENIILNFLQAKVGTSYFYVEDVRHEFVEKKQIIFLMLKGGFYNSYWYYRKHKAIELREISVMDELNLYDLQIKAKLGRNY</sequence>